<dbReference type="OrthoDB" id="9763616at2"/>
<reference evidence="5 7" key="2">
    <citation type="submission" date="2017-12" db="EMBL/GenBank/DDBJ databases">
        <title>Comparative Functional Genomics of Dry Heat Resistant strains isolated from the Viking Spacecraft.</title>
        <authorList>
            <person name="Seuylemezian A."/>
            <person name="Cooper K."/>
            <person name="Vaishampayan P."/>
        </authorList>
    </citation>
    <scope>NUCLEOTIDE SEQUENCE [LARGE SCALE GENOMIC DNA]</scope>
    <source>
        <strain evidence="5 7">ATCC 29669</strain>
    </source>
</reference>
<dbReference type="InterPro" id="IPR018946">
    <property type="entry name" value="PhoD-like_MPP"/>
</dbReference>
<evidence type="ECO:0000256" key="1">
    <source>
        <dbReference type="SAM" id="MobiDB-lite"/>
    </source>
</evidence>
<name>A0A2N5GSJ4_9BACI</name>
<evidence type="ECO:0000313" key="6">
    <source>
        <dbReference type="Proteomes" id="UP000234951"/>
    </source>
</evidence>
<proteinExistence type="predicted"/>
<dbReference type="Proteomes" id="UP000234951">
    <property type="component" value="Unassembled WGS sequence"/>
</dbReference>
<dbReference type="AlphaFoldDB" id="A0A2N5GSJ4"/>
<sequence>MNNERVMDEWIKKWSEESLGRNMDRRDFLQGASKIATLSLGLAIAQSMGGLDVSAAYNFTEYPFTLGVASGDPLSDSVVLWTRLAPDPLNGGGMPSKKLPVKWEVAKDENFRKIVQRGTEVAAPELAHTVHAEVKGLKPNQVYFYRFKSGNEISPTGKTKTLPSSRSSVSSMTFAFASCQQFEHGFYTAYQHMAKEELDLVFHLGDYIYEYGPNEYVAPSGNVRTHSGPEIIALQDYRNRYAQYRSDADLKAAHAAFPWVVTWDDHEVENNYANVTPEKGQSVEEFIKRRAAAYQAYYEHMPLRRSSLPKGADMRLYRNFSYGDLAEFNVLDTRQYRDDQANDDKSSPQTPESLDPNRTLLGDEQEQWLFENLAGSKAAWNVLAQQIFFAQRNYGTSTAPKFSMDSWDGYPAAREHLLKSAETKQDLNNVVVLTGDVHASWAANLHTNFDDPNSRIFGAEFVGTSITSGGNGADKRADTDRILALNPHIKFFNDYRGYVRCTVTPERFQADYRVVPFVSTKGADISTRASFLLEKDQQGIKQVATAQILQGVQLSNEVEDDRHHAHQRAHEKQNEKKREKVTN</sequence>
<reference evidence="4 6" key="1">
    <citation type="submission" date="2017-11" db="EMBL/GenBank/DDBJ databases">
        <title>Comparitive Functional Genomics of Dry Heat Resistant strains isolated from the Viking Spacecraft.</title>
        <authorList>
            <person name="Seuylemezian A."/>
            <person name="Cooper K."/>
            <person name="Vaishampayan P."/>
        </authorList>
    </citation>
    <scope>NUCLEOTIDE SEQUENCE [LARGE SCALE GENOMIC DNA]</scope>
    <source>
        <strain evidence="4 6">M4.6</strain>
    </source>
</reference>
<dbReference type="Proteomes" id="UP000235114">
    <property type="component" value="Unassembled WGS sequence"/>
</dbReference>
<dbReference type="Gene3D" id="3.60.21.70">
    <property type="entry name" value="PhoD-like phosphatase"/>
    <property type="match status" value="1"/>
</dbReference>
<dbReference type="Pfam" id="PF16655">
    <property type="entry name" value="PhoD_N"/>
    <property type="match status" value="1"/>
</dbReference>
<dbReference type="SUPFAM" id="SSF56300">
    <property type="entry name" value="Metallo-dependent phosphatases"/>
    <property type="match status" value="1"/>
</dbReference>
<feature type="region of interest" description="Disordered" evidence="1">
    <location>
        <begin position="558"/>
        <end position="583"/>
    </location>
</feature>
<keyword evidence="7" id="KW-1185">Reference proteome</keyword>
<dbReference type="Pfam" id="PF09423">
    <property type="entry name" value="PhoD"/>
    <property type="match status" value="1"/>
</dbReference>
<dbReference type="InterPro" id="IPR032093">
    <property type="entry name" value="PhoD_N"/>
</dbReference>
<accession>A0A2N5GSJ4</accession>
<organism evidence="4 6">
    <name type="scientific">Bacillus canaveralius</name>
    <dbReference type="NCBI Taxonomy" id="1403243"/>
    <lineage>
        <taxon>Bacteria</taxon>
        <taxon>Bacillati</taxon>
        <taxon>Bacillota</taxon>
        <taxon>Bacilli</taxon>
        <taxon>Bacillales</taxon>
        <taxon>Bacillaceae</taxon>
        <taxon>Bacillus</taxon>
    </lineage>
</organism>
<dbReference type="EMBL" id="PGVA01000001">
    <property type="protein sequence ID" value="PLR86735.1"/>
    <property type="molecule type" value="Genomic_DNA"/>
</dbReference>
<dbReference type="Gene3D" id="2.60.40.380">
    <property type="entry name" value="Purple acid phosphatase-like, N-terminal"/>
    <property type="match status" value="1"/>
</dbReference>
<dbReference type="PANTHER" id="PTHR43606">
    <property type="entry name" value="PHOSPHATASE, PUTATIVE (AFU_ORTHOLOGUE AFUA_6G08710)-RELATED"/>
    <property type="match status" value="1"/>
</dbReference>
<feature type="domain" description="Phospholipase D N-terminal" evidence="3">
    <location>
        <begin position="66"/>
        <end position="161"/>
    </location>
</feature>
<feature type="region of interest" description="Disordered" evidence="1">
    <location>
        <begin position="338"/>
        <end position="358"/>
    </location>
</feature>
<comment type="caution">
    <text evidence="4">The sequence shown here is derived from an EMBL/GenBank/DDBJ whole genome shotgun (WGS) entry which is preliminary data.</text>
</comment>
<dbReference type="InterPro" id="IPR029052">
    <property type="entry name" value="Metallo-depent_PP-like"/>
</dbReference>
<dbReference type="EMBL" id="PGVD01000056">
    <property type="protein sequence ID" value="PLR92803.1"/>
    <property type="molecule type" value="Genomic_DNA"/>
</dbReference>
<dbReference type="RefSeq" id="WP_101575145.1">
    <property type="nucleotide sequence ID" value="NZ_PGVA01000001.1"/>
</dbReference>
<evidence type="ECO:0000313" key="7">
    <source>
        <dbReference type="Proteomes" id="UP000235114"/>
    </source>
</evidence>
<dbReference type="InterPro" id="IPR038607">
    <property type="entry name" value="PhoD-like_sf"/>
</dbReference>
<dbReference type="PANTHER" id="PTHR43606:SF2">
    <property type="entry name" value="ALKALINE PHOSPHATASE FAMILY PROTEIN (AFU_ORTHOLOGUE AFUA_5G03860)"/>
    <property type="match status" value="1"/>
</dbReference>
<dbReference type="InterPro" id="IPR052900">
    <property type="entry name" value="Phospholipid_Metab_Enz"/>
</dbReference>
<protein>
    <submittedName>
        <fullName evidence="4">Alkaline phosphatase</fullName>
    </submittedName>
</protein>
<evidence type="ECO:0000313" key="4">
    <source>
        <dbReference type="EMBL" id="PLR86735.1"/>
    </source>
</evidence>
<evidence type="ECO:0000313" key="5">
    <source>
        <dbReference type="EMBL" id="PLR92803.1"/>
    </source>
</evidence>
<dbReference type="CDD" id="cd07389">
    <property type="entry name" value="MPP_PhoD"/>
    <property type="match status" value="1"/>
</dbReference>
<gene>
    <name evidence="4" type="ORF">CU635_00100</name>
    <name evidence="5" type="ORF">CVD25_18405</name>
</gene>
<evidence type="ECO:0000259" key="2">
    <source>
        <dbReference type="Pfam" id="PF09423"/>
    </source>
</evidence>
<feature type="domain" description="PhoD-like phosphatase metallophosphatase" evidence="2">
    <location>
        <begin position="174"/>
        <end position="512"/>
    </location>
</feature>
<feature type="compositionally biased region" description="Basic and acidic residues" evidence="1">
    <location>
        <begin position="560"/>
        <end position="583"/>
    </location>
</feature>
<evidence type="ECO:0000259" key="3">
    <source>
        <dbReference type="Pfam" id="PF16655"/>
    </source>
</evidence>